<organism evidence="6 7">
    <name type="scientific">Barnesiella intestinihominis YIT 11860</name>
    <dbReference type="NCBI Taxonomy" id="742726"/>
    <lineage>
        <taxon>Bacteria</taxon>
        <taxon>Pseudomonadati</taxon>
        <taxon>Bacteroidota</taxon>
        <taxon>Bacteroidia</taxon>
        <taxon>Bacteroidales</taxon>
        <taxon>Barnesiellaceae</taxon>
        <taxon>Barnesiella</taxon>
    </lineage>
</organism>
<dbReference type="eggNOG" id="COG0526">
    <property type="taxonomic scope" value="Bacteria"/>
</dbReference>
<dbReference type="InterPro" id="IPR036249">
    <property type="entry name" value="Thioredoxin-like_sf"/>
</dbReference>
<evidence type="ECO:0000313" key="7">
    <source>
        <dbReference type="Proteomes" id="UP000006044"/>
    </source>
</evidence>
<proteinExistence type="predicted"/>
<reference evidence="6 7" key="1">
    <citation type="submission" date="2012-08" db="EMBL/GenBank/DDBJ databases">
        <title>The Genome Sequence of Barnesiella intestinihominis YIT 11860.</title>
        <authorList>
            <consortium name="The Broad Institute Genome Sequencing Platform"/>
            <person name="Earl A."/>
            <person name="Ward D."/>
            <person name="Feldgarden M."/>
            <person name="Gevers D."/>
            <person name="Morotomi M."/>
            <person name="Walker B."/>
            <person name="Young S.K."/>
            <person name="Zeng Q."/>
            <person name="Gargeya S."/>
            <person name="Fitzgerald M."/>
            <person name="Haas B."/>
            <person name="Abouelleil A."/>
            <person name="Alvarado L."/>
            <person name="Arachchi H.M."/>
            <person name="Berlin A.M."/>
            <person name="Chapman S.B."/>
            <person name="Goldberg J."/>
            <person name="Griggs A."/>
            <person name="Gujja S."/>
            <person name="Hansen M."/>
            <person name="Howarth C."/>
            <person name="Imamovic A."/>
            <person name="Larimer J."/>
            <person name="McCowen C."/>
            <person name="Montmayeur A."/>
            <person name="Murphy C."/>
            <person name="Neiman D."/>
            <person name="Pearson M."/>
            <person name="Priest M."/>
            <person name="Roberts A."/>
            <person name="Saif S."/>
            <person name="Shea T."/>
            <person name="Sisk P."/>
            <person name="Sykes S."/>
            <person name="Wortman J."/>
            <person name="Nusbaum C."/>
            <person name="Birren B."/>
        </authorList>
    </citation>
    <scope>NUCLEOTIDE SEQUENCE [LARGE SCALE GENOMIC DNA]</scope>
    <source>
        <strain evidence="6 7">YIT 11860</strain>
    </source>
</reference>
<comment type="subcellular location">
    <subcellularLocation>
        <location evidence="1">Cell envelope</location>
    </subcellularLocation>
</comment>
<name>K0XDI8_9BACT</name>
<feature type="domain" description="Thioredoxin" evidence="5">
    <location>
        <begin position="242"/>
        <end position="379"/>
    </location>
</feature>
<dbReference type="STRING" id="742726.HMPREF9448_02700"/>
<dbReference type="PROSITE" id="PS51352">
    <property type="entry name" value="THIOREDOXIN_2"/>
    <property type="match status" value="1"/>
</dbReference>
<dbReference type="Pfam" id="PF13905">
    <property type="entry name" value="Thioredoxin_8"/>
    <property type="match status" value="1"/>
</dbReference>
<dbReference type="CDD" id="cd02966">
    <property type="entry name" value="TlpA_like_family"/>
    <property type="match status" value="1"/>
</dbReference>
<dbReference type="PANTHER" id="PTHR42852:SF6">
    <property type="entry name" value="THIOL:DISULFIDE INTERCHANGE PROTEIN DSBE"/>
    <property type="match status" value="1"/>
</dbReference>
<evidence type="ECO:0000256" key="1">
    <source>
        <dbReference type="ARBA" id="ARBA00004196"/>
    </source>
</evidence>
<dbReference type="PATRIC" id="fig|742726.3.peg.2813"/>
<evidence type="ECO:0000259" key="5">
    <source>
        <dbReference type="PROSITE" id="PS51352"/>
    </source>
</evidence>
<dbReference type="InterPro" id="IPR012336">
    <property type="entry name" value="Thioredoxin-like_fold"/>
</dbReference>
<sequence length="379" mass="42794">MKKWVFGCAMALVITSCDNKKFSIQGRVADADGQVLYLESLAVNGTELLDSVELDKDGRFKFKYHAPQYPEFYQLRLDKSIIHLAIDSTETLNLSANAADFANDYELTGSDECVKMRIVAQESAKLKKRIDELSRAMSSNSDRVDDLRKLAIEDLAVYKKKMFDLVLENPASATAYYIVFQEINGDKIFDPYDADDRKLIAAVATGFDSLYPDSPRSKQLKNMTLAAIAAERAAQKEKSEIEASTANFLDMELYDLRGRKKVLSNFVDAGKVVLLSFTAYQADYSPVYNMKLAELYKKYKSKGLEIYQVSLDADEQAWKVAADNLPWICVRDPQSVYSHNAAMYNVKTLPTCFVIDRNDGIVKRIEKVDEIENAVQSRL</sequence>
<accession>K0XDI8</accession>
<evidence type="ECO:0000256" key="4">
    <source>
        <dbReference type="ARBA" id="ARBA00023284"/>
    </source>
</evidence>
<dbReference type="Proteomes" id="UP000006044">
    <property type="component" value="Unassembled WGS sequence"/>
</dbReference>
<evidence type="ECO:0000313" key="6">
    <source>
        <dbReference type="EMBL" id="EJZ62020.1"/>
    </source>
</evidence>
<dbReference type="PANTHER" id="PTHR42852">
    <property type="entry name" value="THIOL:DISULFIDE INTERCHANGE PROTEIN DSBE"/>
    <property type="match status" value="1"/>
</dbReference>
<evidence type="ECO:0000256" key="2">
    <source>
        <dbReference type="ARBA" id="ARBA00022748"/>
    </source>
</evidence>
<dbReference type="RefSeq" id="WP_008863074.1">
    <property type="nucleotide sequence ID" value="NZ_JH815206.1"/>
</dbReference>
<dbReference type="OrthoDB" id="6399635at2"/>
<gene>
    <name evidence="6" type="ORF">HMPREF9448_02700</name>
</gene>
<keyword evidence="2" id="KW-0201">Cytochrome c-type biogenesis</keyword>
<evidence type="ECO:0000256" key="3">
    <source>
        <dbReference type="ARBA" id="ARBA00023157"/>
    </source>
</evidence>
<dbReference type="EMBL" id="ADLE01000018">
    <property type="protein sequence ID" value="EJZ62020.1"/>
    <property type="molecule type" value="Genomic_DNA"/>
</dbReference>
<dbReference type="AlphaFoldDB" id="K0XDI8"/>
<dbReference type="GO" id="GO:0030313">
    <property type="term" value="C:cell envelope"/>
    <property type="evidence" value="ECO:0007669"/>
    <property type="project" value="UniProtKB-SubCell"/>
</dbReference>
<dbReference type="SUPFAM" id="SSF52833">
    <property type="entry name" value="Thioredoxin-like"/>
    <property type="match status" value="1"/>
</dbReference>
<keyword evidence="3" id="KW-1015">Disulfide bond</keyword>
<dbReference type="InterPro" id="IPR013766">
    <property type="entry name" value="Thioredoxin_domain"/>
</dbReference>
<dbReference type="PROSITE" id="PS51257">
    <property type="entry name" value="PROKAR_LIPOPROTEIN"/>
    <property type="match status" value="1"/>
</dbReference>
<dbReference type="HOGENOM" id="CLU_042529_1_4_10"/>
<dbReference type="Pfam" id="PF14289">
    <property type="entry name" value="DUF4369"/>
    <property type="match status" value="1"/>
</dbReference>
<protein>
    <recommendedName>
        <fullName evidence="5">Thioredoxin domain-containing protein</fullName>
    </recommendedName>
</protein>
<dbReference type="GeneID" id="77849878"/>
<dbReference type="Gene3D" id="3.40.30.10">
    <property type="entry name" value="Glutaredoxin"/>
    <property type="match status" value="1"/>
</dbReference>
<dbReference type="GO" id="GO:0017004">
    <property type="term" value="P:cytochrome complex assembly"/>
    <property type="evidence" value="ECO:0007669"/>
    <property type="project" value="UniProtKB-KW"/>
</dbReference>
<comment type="caution">
    <text evidence="6">The sequence shown here is derived from an EMBL/GenBank/DDBJ whole genome shotgun (WGS) entry which is preliminary data.</text>
</comment>
<dbReference type="InterPro" id="IPR050553">
    <property type="entry name" value="Thioredoxin_ResA/DsbE_sf"/>
</dbReference>
<keyword evidence="4" id="KW-0676">Redox-active center</keyword>
<keyword evidence="7" id="KW-1185">Reference proteome</keyword>
<dbReference type="InterPro" id="IPR025380">
    <property type="entry name" value="DUF4369"/>
</dbReference>